<keyword evidence="1" id="KW-1133">Transmembrane helix</keyword>
<keyword evidence="3" id="KW-1185">Reference proteome</keyword>
<evidence type="ECO:0000313" key="2">
    <source>
        <dbReference type="EMBL" id="AIZ57085.1"/>
    </source>
</evidence>
<evidence type="ECO:0000313" key="3">
    <source>
        <dbReference type="Proteomes" id="UP000030787"/>
    </source>
</evidence>
<dbReference type="KEGG" id="mear:Mpt1_c12230"/>
<keyword evidence="1" id="KW-0812">Transmembrane</keyword>
<accession>A0A0A7LD83</accession>
<dbReference type="AlphaFoldDB" id="A0A0A7LD83"/>
<evidence type="ECO:0000256" key="1">
    <source>
        <dbReference type="SAM" id="Phobius"/>
    </source>
</evidence>
<feature type="transmembrane region" description="Helical" evidence="1">
    <location>
        <begin position="86"/>
        <end position="102"/>
    </location>
</feature>
<feature type="transmembrane region" description="Helical" evidence="1">
    <location>
        <begin position="43"/>
        <end position="65"/>
    </location>
</feature>
<sequence>MKNEERLCTSNEIFCSIIYIYSKSSFQKRKYRLCDKIILSEDLLGTVVGAVVAFVILLAVFWLVIRREKKKEPEFYEENRKSFNRFFLVFLTVVFAAFFVTNMFSDSFFFIMCLGAISVAALTYSILSMKFPMRRKCSDKVFDGFPKDSPTVSICVSKYVFTDRRPFQVFVDGTKIAEIFRGKEVSVHIPEGTHEFLAYQYKKMGGLLAKAKETIDVQNGLGLCIWQDDNKYRPLRIGAIPLDRTAFEEGQRIVQKKQIRFLWVLVAVLVTTYTILFIVTQMPI</sequence>
<proteinExistence type="predicted"/>
<keyword evidence="1" id="KW-0472">Membrane</keyword>
<name>A0A0A7LD83_9ARCH</name>
<feature type="transmembrane region" description="Helical" evidence="1">
    <location>
        <begin position="108"/>
        <end position="127"/>
    </location>
</feature>
<organism evidence="2 3">
    <name type="scientific">Candidatus Methanoplasma termitum</name>
    <dbReference type="NCBI Taxonomy" id="1577791"/>
    <lineage>
        <taxon>Archaea</taxon>
        <taxon>Methanobacteriati</taxon>
        <taxon>Thermoplasmatota</taxon>
        <taxon>Thermoplasmata</taxon>
        <taxon>Methanomassiliicoccales</taxon>
        <taxon>Methanomassiliicoccaceae</taxon>
        <taxon>Candidatus Methanoplasma</taxon>
    </lineage>
</organism>
<reference evidence="2 3" key="1">
    <citation type="journal article" date="2014" name="Appl. Environ. Microbiol.">
        <title>Comparative Genome Analysis of 'Candidatus Methanoplasma termitum' Indicates a New Mode of Energy Metabolism in the Seventh Order of Methanogens.</title>
        <authorList>
            <person name="Lang K."/>
            <person name="Schuldes J."/>
            <person name="Klingl A."/>
            <person name="Poehlein A."/>
            <person name="Daniel R."/>
            <person name="Brune A."/>
        </authorList>
    </citation>
    <scope>NUCLEOTIDE SEQUENCE [LARGE SCALE GENOMIC DNA]</scope>
    <source>
        <strain evidence="3">Mpt1</strain>
    </source>
</reference>
<dbReference type="RefSeq" id="WP_048113124.1">
    <property type="nucleotide sequence ID" value="NZ_CP010070.1"/>
</dbReference>
<dbReference type="EMBL" id="CP010070">
    <property type="protein sequence ID" value="AIZ57085.1"/>
    <property type="molecule type" value="Genomic_DNA"/>
</dbReference>
<dbReference type="HOGENOM" id="CLU_978603_0_0_2"/>
<dbReference type="GeneID" id="24818885"/>
<gene>
    <name evidence="2" type="ORF">Mpt1_c12230</name>
</gene>
<feature type="transmembrane region" description="Helical" evidence="1">
    <location>
        <begin position="261"/>
        <end position="279"/>
    </location>
</feature>
<dbReference type="Proteomes" id="UP000030787">
    <property type="component" value="Chromosome"/>
</dbReference>
<dbReference type="STRING" id="1577791.Mpt1_c12230"/>
<protein>
    <submittedName>
        <fullName evidence="2">Uncharacterized protein</fullName>
    </submittedName>
</protein>